<evidence type="ECO:0000259" key="2">
    <source>
        <dbReference type="Pfam" id="PF07859"/>
    </source>
</evidence>
<accession>A0A6G8IJ96</accession>
<dbReference type="PANTHER" id="PTHR48081:SF9">
    <property type="entry name" value="CARBOXYLESTERASE"/>
    <property type="match status" value="1"/>
</dbReference>
<dbReference type="PANTHER" id="PTHR48081">
    <property type="entry name" value="AB HYDROLASE SUPERFAMILY PROTEIN C4A8.06C"/>
    <property type="match status" value="1"/>
</dbReference>
<dbReference type="PROSITE" id="PS51257">
    <property type="entry name" value="PROKAR_LIPOPROTEIN"/>
    <property type="match status" value="1"/>
</dbReference>
<sequence length="293" mass="31708">MPDLIRRGLTALGLLPLLQACSPLRVIDALVPSDTHTRVPDQAYGPDPRQRLDVYLPARPLPQAPIAVFFYGGSWTTGERADYRFAGEALASRGIVTVVPDYRLSPAVRYPGFVRDSALALHWAREHAREFGADPERLYVTGHSAGAYNAAMLALDPRWLGEVGLQPGQLAGWAGLAGPYDFLPIVQAETRVAFEWPDTPPDSQPLFHAQRLRGAAPPALLLAPQKDPLVDPRRNTEALAAALQARGVPVQHALLPRVNHATLVATLAPPLRPLAPTLERLAGFMGVPPQAQS</sequence>
<keyword evidence="4" id="KW-1185">Reference proteome</keyword>
<proteinExistence type="predicted"/>
<dbReference type="InterPro" id="IPR050300">
    <property type="entry name" value="GDXG_lipolytic_enzyme"/>
</dbReference>
<dbReference type="InterPro" id="IPR029058">
    <property type="entry name" value="AB_hydrolase_fold"/>
</dbReference>
<dbReference type="EMBL" id="CP049989">
    <property type="protein sequence ID" value="QIM53264.1"/>
    <property type="molecule type" value="Genomic_DNA"/>
</dbReference>
<dbReference type="Proteomes" id="UP000503162">
    <property type="component" value="Chromosome"/>
</dbReference>
<gene>
    <name evidence="3" type="ORF">G9Q37_14425</name>
</gene>
<dbReference type="Pfam" id="PF07859">
    <property type="entry name" value="Abhydrolase_3"/>
    <property type="match status" value="1"/>
</dbReference>
<dbReference type="SUPFAM" id="SSF53474">
    <property type="entry name" value="alpha/beta-Hydrolases"/>
    <property type="match status" value="1"/>
</dbReference>
<dbReference type="RefSeq" id="WP_166228161.1">
    <property type="nucleotide sequence ID" value="NZ_CP049989.1"/>
</dbReference>
<feature type="domain" description="Alpha/beta hydrolase fold-3" evidence="2">
    <location>
        <begin position="68"/>
        <end position="262"/>
    </location>
</feature>
<dbReference type="AlphaFoldDB" id="A0A6G8IJ96"/>
<dbReference type="Gene3D" id="3.40.50.1820">
    <property type="entry name" value="alpha/beta hydrolase"/>
    <property type="match status" value="1"/>
</dbReference>
<dbReference type="KEGG" id="hcz:G9Q37_14425"/>
<dbReference type="GO" id="GO:0016787">
    <property type="term" value="F:hydrolase activity"/>
    <property type="evidence" value="ECO:0007669"/>
    <property type="project" value="UniProtKB-KW"/>
</dbReference>
<organism evidence="3 4">
    <name type="scientific">Hydrogenophaga crocea</name>
    <dbReference type="NCBI Taxonomy" id="2716225"/>
    <lineage>
        <taxon>Bacteria</taxon>
        <taxon>Pseudomonadati</taxon>
        <taxon>Pseudomonadota</taxon>
        <taxon>Betaproteobacteria</taxon>
        <taxon>Burkholderiales</taxon>
        <taxon>Comamonadaceae</taxon>
        <taxon>Hydrogenophaga</taxon>
    </lineage>
</organism>
<name>A0A6G8IJ96_9BURK</name>
<keyword evidence="1 3" id="KW-0378">Hydrolase</keyword>
<evidence type="ECO:0000313" key="3">
    <source>
        <dbReference type="EMBL" id="QIM53264.1"/>
    </source>
</evidence>
<evidence type="ECO:0000256" key="1">
    <source>
        <dbReference type="ARBA" id="ARBA00022801"/>
    </source>
</evidence>
<reference evidence="3 4" key="1">
    <citation type="submission" date="2020-03" db="EMBL/GenBank/DDBJ databases">
        <title>Hydrogenophaga sp. nov. isolated from cyanobacterial mat.</title>
        <authorList>
            <person name="Thorat V."/>
            <person name="Kirdat K."/>
            <person name="Tiwarekar B."/>
            <person name="Costa E.D."/>
            <person name="Yadav A."/>
        </authorList>
    </citation>
    <scope>NUCLEOTIDE SEQUENCE [LARGE SCALE GENOMIC DNA]</scope>
    <source>
        <strain evidence="3 4">BA0156</strain>
    </source>
</reference>
<protein>
    <submittedName>
        <fullName evidence="3">Alpha/beta hydrolase</fullName>
    </submittedName>
</protein>
<evidence type="ECO:0000313" key="4">
    <source>
        <dbReference type="Proteomes" id="UP000503162"/>
    </source>
</evidence>
<dbReference type="InterPro" id="IPR013094">
    <property type="entry name" value="AB_hydrolase_3"/>
</dbReference>